<keyword evidence="5" id="KW-1185">Reference proteome</keyword>
<organism evidence="4 5">
    <name type="scientific">Laodelphax striatellus</name>
    <name type="common">Small brown planthopper</name>
    <name type="synonym">Delphax striatella</name>
    <dbReference type="NCBI Taxonomy" id="195883"/>
    <lineage>
        <taxon>Eukaryota</taxon>
        <taxon>Metazoa</taxon>
        <taxon>Ecdysozoa</taxon>
        <taxon>Arthropoda</taxon>
        <taxon>Hexapoda</taxon>
        <taxon>Insecta</taxon>
        <taxon>Pterygota</taxon>
        <taxon>Neoptera</taxon>
        <taxon>Paraneoptera</taxon>
        <taxon>Hemiptera</taxon>
        <taxon>Auchenorrhyncha</taxon>
        <taxon>Fulgoroidea</taxon>
        <taxon>Delphacidae</taxon>
        <taxon>Criomorphinae</taxon>
        <taxon>Laodelphax</taxon>
    </lineage>
</organism>
<feature type="compositionally biased region" description="Basic and acidic residues" evidence="1">
    <location>
        <begin position="244"/>
        <end position="257"/>
    </location>
</feature>
<feature type="region of interest" description="Disordered" evidence="1">
    <location>
        <begin position="92"/>
        <end position="127"/>
    </location>
</feature>
<proteinExistence type="predicted"/>
<feature type="compositionally biased region" description="Acidic residues" evidence="1">
    <location>
        <begin position="229"/>
        <end position="243"/>
    </location>
</feature>
<feature type="chain" id="PRO_5019779881" evidence="3">
    <location>
        <begin position="20"/>
        <end position="629"/>
    </location>
</feature>
<dbReference type="InParanoid" id="A0A482XI59"/>
<feature type="signal peptide" evidence="3">
    <location>
        <begin position="1"/>
        <end position="19"/>
    </location>
</feature>
<keyword evidence="2" id="KW-0812">Transmembrane</keyword>
<evidence type="ECO:0000256" key="2">
    <source>
        <dbReference type="SAM" id="Phobius"/>
    </source>
</evidence>
<keyword evidence="3" id="KW-0732">Signal</keyword>
<keyword evidence="2" id="KW-1133">Transmembrane helix</keyword>
<protein>
    <submittedName>
        <fullName evidence="4">Uncharacterized protein</fullName>
    </submittedName>
</protein>
<evidence type="ECO:0000313" key="5">
    <source>
        <dbReference type="Proteomes" id="UP000291343"/>
    </source>
</evidence>
<evidence type="ECO:0000313" key="4">
    <source>
        <dbReference type="EMBL" id="RZF45327.1"/>
    </source>
</evidence>
<dbReference type="Proteomes" id="UP000291343">
    <property type="component" value="Unassembled WGS sequence"/>
</dbReference>
<name>A0A482XI59_LAOST</name>
<sequence length="629" mass="70920">MSQITLLILVTSWCCYCTANSIVTRYTQLNHDEPTNAIKETTMTSQQDQFQAEDKDMLWDHLRGIDTEMVGADEKADPAAGDWLLRIGQTTTDEPLVSTTPETNSSKSAQQETKLSPDSTKSTDAGEVTTVNNNLNILPPSMVENHPQKPNFLDRLQNKSSVNKLAKKLASDDKQANRVVLVEAELKDRDSFVDSEEEVFEETNDILRERQSFNERIIKDFNDERLFDSDEQEKEEEEEEAVEESERRVPPYYDERNFPGLEENDIDREDSPFKMWDQSSDEQEKLIEEMVVHNETALLEAARLSVSSGDQLQPSGRWFLLLLAGNSTIVRLRQKDFAKYLKLNLAARLSLEYDEVRVNRVVLAPPRLMVNVSVVPSNENGVEDLDEELEMDDRVFGEEEAPLHKLAETNATLLELSGEEYHVVRFLSLRSQQPVSLDDVPSATSLIVNDRHMDIETVIYVAVGGACAAVILVTALMALFRYLRTLNIDWPWHRSKPLFNSLPRHQRMSDETLPSIGGPLTVIYSGSFVDRSGPPSGNWLEDHASMLAEDPTSEGPVYTFGALNNSILTDALMSDAGLTPDSPRQPKPDSKLHILGCRPGHLLIPQVPRSPANQRRLNRVTVDNPNYQT</sequence>
<keyword evidence="2" id="KW-0472">Membrane</keyword>
<dbReference type="EMBL" id="QKKF02009269">
    <property type="protein sequence ID" value="RZF45327.1"/>
    <property type="molecule type" value="Genomic_DNA"/>
</dbReference>
<comment type="caution">
    <text evidence="4">The sequence shown here is derived from an EMBL/GenBank/DDBJ whole genome shotgun (WGS) entry which is preliminary data.</text>
</comment>
<gene>
    <name evidence="4" type="ORF">LSTR_LSTR010414</name>
</gene>
<dbReference type="OrthoDB" id="8197805at2759"/>
<evidence type="ECO:0000256" key="1">
    <source>
        <dbReference type="SAM" id="MobiDB-lite"/>
    </source>
</evidence>
<reference evidence="4 5" key="1">
    <citation type="journal article" date="2017" name="Gigascience">
        <title>Genome sequence of the small brown planthopper, Laodelphax striatellus.</title>
        <authorList>
            <person name="Zhu J."/>
            <person name="Jiang F."/>
            <person name="Wang X."/>
            <person name="Yang P."/>
            <person name="Bao Y."/>
            <person name="Zhao W."/>
            <person name="Wang W."/>
            <person name="Lu H."/>
            <person name="Wang Q."/>
            <person name="Cui N."/>
            <person name="Li J."/>
            <person name="Chen X."/>
            <person name="Luo L."/>
            <person name="Yu J."/>
            <person name="Kang L."/>
            <person name="Cui F."/>
        </authorList>
    </citation>
    <scope>NUCLEOTIDE SEQUENCE [LARGE SCALE GENOMIC DNA]</scope>
    <source>
        <strain evidence="4">Lst14</strain>
    </source>
</reference>
<evidence type="ECO:0000256" key="3">
    <source>
        <dbReference type="SAM" id="SignalP"/>
    </source>
</evidence>
<accession>A0A482XI59</accession>
<feature type="region of interest" description="Disordered" evidence="1">
    <location>
        <begin position="224"/>
        <end position="279"/>
    </location>
</feature>
<dbReference type="AlphaFoldDB" id="A0A482XI59"/>
<feature type="transmembrane region" description="Helical" evidence="2">
    <location>
        <begin position="458"/>
        <end position="480"/>
    </location>
</feature>